<dbReference type="GO" id="GO:0046872">
    <property type="term" value="F:metal ion binding"/>
    <property type="evidence" value="ECO:0007669"/>
    <property type="project" value="UniProtKB-UniRule"/>
</dbReference>
<keyword evidence="18" id="KW-0964">Secreted</keyword>
<comment type="subcellular location">
    <subcellularLocation>
        <location evidence="18">Secreted</location>
    </subcellularLocation>
</comment>
<keyword evidence="18" id="KW-0732">Signal</keyword>
<feature type="disulfide bond" evidence="17">
    <location>
        <begin position="233"/>
        <end position="265"/>
    </location>
</feature>
<dbReference type="GO" id="GO:0140825">
    <property type="term" value="F:lactoperoxidase activity"/>
    <property type="evidence" value="ECO:0007669"/>
    <property type="project" value="UniProtKB-EC"/>
</dbReference>
<keyword evidence="21" id="KW-1185">Reference proteome</keyword>
<comment type="cofactor">
    <cofactor evidence="15 18">
        <name>heme b</name>
        <dbReference type="ChEBI" id="CHEBI:60344"/>
    </cofactor>
    <text evidence="15 18">Binds 1 heme b (iron(II)-protoporphyrin IX) group per subunit.</text>
</comment>
<feature type="active site" description="Proton acceptor" evidence="13">
    <location>
        <position position="70"/>
    </location>
</feature>
<feature type="site" description="Transition state stabilizer" evidence="16">
    <location>
        <position position="66"/>
    </location>
</feature>
<evidence type="ECO:0000259" key="19">
    <source>
        <dbReference type="PROSITE" id="PS50873"/>
    </source>
</evidence>
<accession>A0A7N2R6M2</accession>
<dbReference type="PROSITE" id="PS50873">
    <property type="entry name" value="PEROXIDASE_4"/>
    <property type="match status" value="1"/>
</dbReference>
<feature type="binding site" evidence="15">
    <location>
        <position position="71"/>
    </location>
    <ligand>
        <name>Ca(2+)</name>
        <dbReference type="ChEBI" id="CHEBI:29108"/>
        <label>1</label>
    </ligand>
</feature>
<evidence type="ECO:0000256" key="10">
    <source>
        <dbReference type="ARBA" id="ARBA00023157"/>
    </source>
</evidence>
<dbReference type="FunCoup" id="A0A7N2R6M2">
    <property type="interactions" value="151"/>
</dbReference>
<comment type="function">
    <text evidence="2">Removal of H(2)O(2), oxidation of toxic reductants, biosynthesis and degradation of lignin, suberization, auxin catabolism, response to environmental stresses such as wounding, pathogen attack and oxidative stress. These functions might be dependent on each isozyme/isoform in each plant tissue.</text>
</comment>
<keyword evidence="5 18" id="KW-0349">Heme</keyword>
<keyword evidence="11" id="KW-0325">Glycoprotein</keyword>
<evidence type="ECO:0000256" key="11">
    <source>
        <dbReference type="ARBA" id="ARBA00023180"/>
    </source>
</evidence>
<feature type="binding site" evidence="15">
    <location>
        <position position="74"/>
    </location>
    <ligand>
        <name>Ca(2+)</name>
        <dbReference type="ChEBI" id="CHEBI:29108"/>
        <label>1</label>
    </ligand>
</feature>
<dbReference type="InterPro" id="IPR019794">
    <property type="entry name" value="Peroxidases_AS"/>
</dbReference>
<feature type="disulfide bond" evidence="17">
    <location>
        <begin position="125"/>
        <end position="355"/>
    </location>
</feature>
<comment type="similarity">
    <text evidence="18">Belongs to the peroxidase family. Classical plant (class III) peroxidase subfamily.</text>
</comment>
<comment type="catalytic activity">
    <reaction evidence="1 18">
        <text>2 a phenolic donor + H2O2 = 2 a phenolic radical donor + 2 H2O</text>
        <dbReference type="Rhea" id="RHEA:56136"/>
        <dbReference type="ChEBI" id="CHEBI:15377"/>
        <dbReference type="ChEBI" id="CHEBI:16240"/>
        <dbReference type="ChEBI" id="CHEBI:139520"/>
        <dbReference type="ChEBI" id="CHEBI:139521"/>
        <dbReference type="EC" id="1.11.1.7"/>
    </reaction>
</comment>
<feature type="binding site" evidence="15">
    <location>
        <position position="227"/>
    </location>
    <ligand>
        <name>Ca(2+)</name>
        <dbReference type="ChEBI" id="CHEBI:29108"/>
        <label>2</label>
    </ligand>
</feature>
<keyword evidence="10 17" id="KW-1015">Disulfide bond</keyword>
<dbReference type="InterPro" id="IPR010255">
    <property type="entry name" value="Haem_peroxidase_sf"/>
</dbReference>
<keyword evidence="4 18" id="KW-0575">Peroxidase</keyword>
<keyword evidence="9 15" id="KW-0408">Iron</keyword>
<keyword evidence="7 15" id="KW-0106">Calcium</keyword>
<evidence type="ECO:0000256" key="6">
    <source>
        <dbReference type="ARBA" id="ARBA00022723"/>
    </source>
</evidence>
<dbReference type="InterPro" id="IPR033905">
    <property type="entry name" value="Secretory_peroxidase"/>
</dbReference>
<dbReference type="PROSITE" id="PS00436">
    <property type="entry name" value="PEROXIDASE_2"/>
    <property type="match status" value="1"/>
</dbReference>
<proteinExistence type="inferred from homology"/>
<feature type="binding site" evidence="15">
    <location>
        <position position="76"/>
    </location>
    <ligand>
        <name>Ca(2+)</name>
        <dbReference type="ChEBI" id="CHEBI:29108"/>
        <label>1</label>
    </ligand>
</feature>
<evidence type="ECO:0000256" key="5">
    <source>
        <dbReference type="ARBA" id="ARBA00022617"/>
    </source>
</evidence>
<dbReference type="FunFam" id="1.10.520.10:FF:000001">
    <property type="entry name" value="Peroxidase"/>
    <property type="match status" value="1"/>
</dbReference>
<name>A0A7N2R6M2_QUELO</name>
<dbReference type="AlphaFoldDB" id="A0A7N2R6M2"/>
<keyword evidence="6 15" id="KW-0479">Metal-binding</keyword>
<dbReference type="PANTHER" id="PTHR31388:SF188">
    <property type="entry name" value="PEROXIDASE"/>
    <property type="match status" value="1"/>
</dbReference>
<evidence type="ECO:0000313" key="20">
    <source>
        <dbReference type="EnsemblPlants" id="QL06p035017:mrna"/>
    </source>
</evidence>
<dbReference type="PRINTS" id="PR00458">
    <property type="entry name" value="PEROXIDASE"/>
</dbReference>
<dbReference type="GO" id="GO:0005576">
    <property type="term" value="C:extracellular region"/>
    <property type="evidence" value="ECO:0007669"/>
    <property type="project" value="UniProtKB-SubCell"/>
</dbReference>
<dbReference type="CDD" id="cd00693">
    <property type="entry name" value="secretory_peroxidase"/>
    <property type="match status" value="1"/>
</dbReference>
<feature type="disulfide bond" evidence="17">
    <location>
        <begin position="72"/>
        <end position="77"/>
    </location>
</feature>
<keyword evidence="12 18" id="KW-0376">Hydrogen peroxide</keyword>
<evidence type="ECO:0000256" key="8">
    <source>
        <dbReference type="ARBA" id="ARBA00023002"/>
    </source>
</evidence>
<dbReference type="Pfam" id="PF00141">
    <property type="entry name" value="peroxidase"/>
    <property type="match status" value="1"/>
</dbReference>
<dbReference type="SUPFAM" id="SSF48113">
    <property type="entry name" value="Heme-dependent peroxidases"/>
    <property type="match status" value="2"/>
</dbReference>
<feature type="binding site" evidence="15">
    <location>
        <position position="80"/>
    </location>
    <ligand>
        <name>Ca(2+)</name>
        <dbReference type="ChEBI" id="CHEBI:29108"/>
        <label>1</label>
    </ligand>
</feature>
<dbReference type="Proteomes" id="UP000594261">
    <property type="component" value="Chromosome 6"/>
</dbReference>
<evidence type="ECO:0000256" key="16">
    <source>
        <dbReference type="PIRSR" id="PIRSR600823-4"/>
    </source>
</evidence>
<reference evidence="20" key="2">
    <citation type="submission" date="2021-01" db="UniProtKB">
        <authorList>
            <consortium name="EnsemblPlants"/>
        </authorList>
    </citation>
    <scope>IDENTIFICATION</scope>
</reference>
<evidence type="ECO:0000256" key="15">
    <source>
        <dbReference type="PIRSR" id="PIRSR600823-3"/>
    </source>
</evidence>
<reference evidence="20 21" key="1">
    <citation type="journal article" date="2016" name="G3 (Bethesda)">
        <title>First Draft Assembly and Annotation of the Genome of a California Endemic Oak Quercus lobata Nee (Fagaceae).</title>
        <authorList>
            <person name="Sork V.L."/>
            <person name="Fitz-Gibbon S.T."/>
            <person name="Puiu D."/>
            <person name="Crepeau M."/>
            <person name="Gugger P.F."/>
            <person name="Sherman R."/>
            <person name="Stevens K."/>
            <person name="Langley C.H."/>
            <person name="Pellegrini M."/>
            <person name="Salzberg S.L."/>
        </authorList>
    </citation>
    <scope>NUCLEOTIDE SEQUENCE [LARGE SCALE GENOMIC DNA]</scope>
    <source>
        <strain evidence="20 21">cv. SW786</strain>
    </source>
</reference>
<dbReference type="InterPro" id="IPR002016">
    <property type="entry name" value="Haem_peroxidase"/>
</dbReference>
<evidence type="ECO:0000256" key="14">
    <source>
        <dbReference type="PIRSR" id="PIRSR600823-2"/>
    </source>
</evidence>
<feature type="binding site" evidence="15">
    <location>
        <position position="278"/>
    </location>
    <ligand>
        <name>Ca(2+)</name>
        <dbReference type="ChEBI" id="CHEBI:29108"/>
        <label>2</label>
    </ligand>
</feature>
<dbReference type="EC" id="1.11.1.7" evidence="3 18"/>
<evidence type="ECO:0000256" key="13">
    <source>
        <dbReference type="PIRSR" id="PIRSR600823-1"/>
    </source>
</evidence>
<dbReference type="Gene3D" id="1.10.420.10">
    <property type="entry name" value="Peroxidase, domain 2"/>
    <property type="match status" value="1"/>
</dbReference>
<dbReference type="GO" id="GO:0006979">
    <property type="term" value="P:response to oxidative stress"/>
    <property type="evidence" value="ECO:0007669"/>
    <property type="project" value="UniProtKB-UniRule"/>
</dbReference>
<dbReference type="PANTHER" id="PTHR31388">
    <property type="entry name" value="PEROXIDASE 72-RELATED"/>
    <property type="match status" value="1"/>
</dbReference>
<feature type="binding site" evidence="15">
    <location>
        <position position="92"/>
    </location>
    <ligand>
        <name>Ca(2+)</name>
        <dbReference type="ChEBI" id="CHEBI:29108"/>
        <label>1</label>
    </ligand>
</feature>
<feature type="binding site" description="axial binding residue" evidence="15">
    <location>
        <position position="226"/>
    </location>
    <ligand>
        <name>heme b</name>
        <dbReference type="ChEBI" id="CHEBI:60344"/>
    </ligand>
    <ligandPart>
        <name>Fe</name>
        <dbReference type="ChEBI" id="CHEBI:18248"/>
    </ligandPart>
</feature>
<keyword evidence="8 18" id="KW-0560">Oxidoreductase</keyword>
<evidence type="ECO:0000256" key="3">
    <source>
        <dbReference type="ARBA" id="ARBA00012313"/>
    </source>
</evidence>
<feature type="domain" description="Plant heme peroxidase family profile" evidence="19">
    <location>
        <begin position="29"/>
        <end position="359"/>
    </location>
</feature>
<evidence type="ECO:0000256" key="4">
    <source>
        <dbReference type="ARBA" id="ARBA00022559"/>
    </source>
</evidence>
<dbReference type="Gramene" id="QL06p035017:mrna">
    <property type="protein sequence ID" value="QL06p035017:mrna"/>
    <property type="gene ID" value="QL06p035017"/>
</dbReference>
<dbReference type="EnsemblPlants" id="QL06p035017:mrna">
    <property type="protein sequence ID" value="QL06p035017:mrna"/>
    <property type="gene ID" value="QL06p035017"/>
</dbReference>
<evidence type="ECO:0000256" key="2">
    <source>
        <dbReference type="ARBA" id="ARBA00002322"/>
    </source>
</evidence>
<dbReference type="FunFam" id="1.10.420.10:FF:000001">
    <property type="entry name" value="Peroxidase"/>
    <property type="match status" value="1"/>
</dbReference>
<dbReference type="OMA" id="SMTRGAM"/>
<feature type="disulfide bond" evidence="17">
    <location>
        <begin position="39"/>
        <end position="119"/>
    </location>
</feature>
<dbReference type="InParanoid" id="A0A7N2R6M2"/>
<dbReference type="Gene3D" id="1.10.520.10">
    <property type="match status" value="1"/>
</dbReference>
<evidence type="ECO:0000313" key="21">
    <source>
        <dbReference type="Proteomes" id="UP000594261"/>
    </source>
</evidence>
<evidence type="ECO:0000256" key="7">
    <source>
        <dbReference type="ARBA" id="ARBA00022837"/>
    </source>
</evidence>
<evidence type="ECO:0000256" key="9">
    <source>
        <dbReference type="ARBA" id="ARBA00023004"/>
    </source>
</evidence>
<evidence type="ECO:0000256" key="1">
    <source>
        <dbReference type="ARBA" id="ARBA00000189"/>
    </source>
</evidence>
<comment type="cofactor">
    <cofactor evidence="15 18">
        <name>Ca(2+)</name>
        <dbReference type="ChEBI" id="CHEBI:29108"/>
    </cofactor>
    <text evidence="15 18">Binds 2 calcium ions per subunit.</text>
</comment>
<feature type="binding site" evidence="15">
    <location>
        <position position="286"/>
    </location>
    <ligand>
        <name>Ca(2+)</name>
        <dbReference type="ChEBI" id="CHEBI:29108"/>
        <label>2</label>
    </ligand>
</feature>
<feature type="chain" id="PRO_5029939253" description="Peroxidase" evidence="18">
    <location>
        <begin position="23"/>
        <end position="360"/>
    </location>
</feature>
<dbReference type="GO" id="GO:0042744">
    <property type="term" value="P:hydrogen peroxide catabolic process"/>
    <property type="evidence" value="ECO:0007669"/>
    <property type="project" value="UniProtKB-KW"/>
</dbReference>
<dbReference type="InterPro" id="IPR000823">
    <property type="entry name" value="Peroxidase_pln"/>
</dbReference>
<dbReference type="PRINTS" id="PR00461">
    <property type="entry name" value="PLPEROXIDASE"/>
</dbReference>
<evidence type="ECO:0000256" key="17">
    <source>
        <dbReference type="PIRSR" id="PIRSR600823-5"/>
    </source>
</evidence>
<dbReference type="GO" id="GO:0020037">
    <property type="term" value="F:heme binding"/>
    <property type="evidence" value="ECO:0007669"/>
    <property type="project" value="UniProtKB-UniRule"/>
</dbReference>
<feature type="binding site" evidence="14">
    <location>
        <position position="167"/>
    </location>
    <ligand>
        <name>substrate</name>
    </ligand>
</feature>
<feature type="signal peptide" evidence="18">
    <location>
        <begin position="1"/>
        <end position="22"/>
    </location>
</feature>
<feature type="binding site" evidence="15">
    <location>
        <position position="78"/>
    </location>
    <ligand>
        <name>Ca(2+)</name>
        <dbReference type="ChEBI" id="CHEBI:29108"/>
        <label>1</label>
    </ligand>
</feature>
<evidence type="ECO:0000256" key="12">
    <source>
        <dbReference type="ARBA" id="ARBA00023324"/>
    </source>
</evidence>
<dbReference type="EMBL" id="LRBV02000006">
    <property type="status" value="NOT_ANNOTATED_CDS"/>
    <property type="molecule type" value="Genomic_DNA"/>
</dbReference>
<sequence>MSQLTSFLLVLSLCAFSPLCFSSKTKGGYLYPQFYDHSCPKAQEIVRSVLAKAVAKEARMAASILRLHFHDCFVQGCDSSLLLDSSGSVVSEKGSNPNRNSVRGFEVLDEIKSALEKECPCTVSCADLLAIAARESTVLSGGPSWEVPLGRRDSRSASLSGSNNNIPAPNNTFQTILTKFKRQGLDIVDLVALSGKDSNALAFFFFAESNALACATQIGPLGAGSHTIGNARCTSFRQRLYNQSGNGQPDYTLDQSYAAQLKTQCPKSGGVQNLFFLDYVSPTKFDNYYYKNILASKGLLNSDQVLLTKNEGSRELVKQYAENSELFFEQFAKSMVKMGNISPLTGSRGEIRKNCRKVNS</sequence>
<organism evidence="20 21">
    <name type="scientific">Quercus lobata</name>
    <name type="common">Valley oak</name>
    <dbReference type="NCBI Taxonomy" id="97700"/>
    <lineage>
        <taxon>Eukaryota</taxon>
        <taxon>Viridiplantae</taxon>
        <taxon>Streptophyta</taxon>
        <taxon>Embryophyta</taxon>
        <taxon>Tracheophyta</taxon>
        <taxon>Spermatophyta</taxon>
        <taxon>Magnoliopsida</taxon>
        <taxon>eudicotyledons</taxon>
        <taxon>Gunneridae</taxon>
        <taxon>Pentapetalae</taxon>
        <taxon>rosids</taxon>
        <taxon>fabids</taxon>
        <taxon>Fagales</taxon>
        <taxon>Fagaceae</taxon>
        <taxon>Quercus</taxon>
    </lineage>
</organism>
<protein>
    <recommendedName>
        <fullName evidence="3 18">Peroxidase</fullName>
        <ecNumber evidence="3 18">1.11.1.7</ecNumber>
    </recommendedName>
</protein>
<evidence type="ECO:0000256" key="18">
    <source>
        <dbReference type="RuleBase" id="RU362060"/>
    </source>
</evidence>